<feature type="compositionally biased region" description="Acidic residues" evidence="10">
    <location>
        <begin position="549"/>
        <end position="568"/>
    </location>
</feature>
<evidence type="ECO:0000313" key="13">
    <source>
        <dbReference type="Proteomes" id="UP001162131"/>
    </source>
</evidence>
<evidence type="ECO:0000256" key="8">
    <source>
        <dbReference type="ARBA" id="ARBA00048679"/>
    </source>
</evidence>
<evidence type="ECO:0000256" key="3">
    <source>
        <dbReference type="ARBA" id="ARBA00022679"/>
    </source>
</evidence>
<keyword evidence="2" id="KW-0723">Serine/threonine-protein kinase</keyword>
<dbReference type="InterPro" id="IPR017441">
    <property type="entry name" value="Protein_kinase_ATP_BS"/>
</dbReference>
<dbReference type="Gene3D" id="3.30.200.20">
    <property type="entry name" value="Phosphorylase Kinase, domain 1"/>
    <property type="match status" value="1"/>
</dbReference>
<evidence type="ECO:0000256" key="7">
    <source>
        <dbReference type="ARBA" id="ARBA00047899"/>
    </source>
</evidence>
<dbReference type="InterPro" id="IPR000719">
    <property type="entry name" value="Prot_kinase_dom"/>
</dbReference>
<dbReference type="GO" id="GO:0004674">
    <property type="term" value="F:protein serine/threonine kinase activity"/>
    <property type="evidence" value="ECO:0007669"/>
    <property type="project" value="UniProtKB-KW"/>
</dbReference>
<dbReference type="EC" id="2.7.11.1" evidence="1"/>
<organism evidence="12 13">
    <name type="scientific">Blepharisma stoltei</name>
    <dbReference type="NCBI Taxonomy" id="1481888"/>
    <lineage>
        <taxon>Eukaryota</taxon>
        <taxon>Sar</taxon>
        <taxon>Alveolata</taxon>
        <taxon>Ciliophora</taxon>
        <taxon>Postciliodesmatophora</taxon>
        <taxon>Heterotrichea</taxon>
        <taxon>Heterotrichida</taxon>
        <taxon>Blepharismidae</taxon>
        <taxon>Blepharisma</taxon>
    </lineage>
</organism>
<dbReference type="GO" id="GO:0005524">
    <property type="term" value="F:ATP binding"/>
    <property type="evidence" value="ECO:0007669"/>
    <property type="project" value="UniProtKB-UniRule"/>
</dbReference>
<feature type="domain" description="Protein kinase" evidence="11">
    <location>
        <begin position="48"/>
        <end position="496"/>
    </location>
</feature>
<protein>
    <recommendedName>
        <fullName evidence="1">non-specific serine/threonine protein kinase</fullName>
        <ecNumber evidence="1">2.7.11.1</ecNumber>
    </recommendedName>
</protein>
<feature type="compositionally biased region" description="Basic residues" evidence="10">
    <location>
        <begin position="288"/>
        <end position="298"/>
    </location>
</feature>
<feature type="compositionally biased region" description="Basic residues" evidence="10">
    <location>
        <begin position="253"/>
        <end position="269"/>
    </location>
</feature>
<feature type="compositionally biased region" description="Basic and acidic residues" evidence="10">
    <location>
        <begin position="308"/>
        <end position="321"/>
    </location>
</feature>
<dbReference type="EMBL" id="CAJZBQ010000013">
    <property type="protein sequence ID" value="CAG9315359.1"/>
    <property type="molecule type" value="Genomic_DNA"/>
</dbReference>
<evidence type="ECO:0000256" key="2">
    <source>
        <dbReference type="ARBA" id="ARBA00022527"/>
    </source>
</evidence>
<evidence type="ECO:0000256" key="4">
    <source>
        <dbReference type="ARBA" id="ARBA00022741"/>
    </source>
</evidence>
<evidence type="ECO:0000256" key="5">
    <source>
        <dbReference type="ARBA" id="ARBA00022777"/>
    </source>
</evidence>
<dbReference type="CDD" id="cd14136">
    <property type="entry name" value="STKc_SRPK"/>
    <property type="match status" value="1"/>
</dbReference>
<dbReference type="FunFam" id="1.10.510.10:FF:000275">
    <property type="entry name" value="SRSF protein kinase 2 isoform X3"/>
    <property type="match status" value="1"/>
</dbReference>
<keyword evidence="13" id="KW-1185">Reference proteome</keyword>
<dbReference type="Gene3D" id="1.10.510.10">
    <property type="entry name" value="Transferase(Phosphotransferase) domain 1"/>
    <property type="match status" value="1"/>
</dbReference>
<comment type="catalytic activity">
    <reaction evidence="8">
        <text>L-seryl-[protein] + ATP = O-phospho-L-seryl-[protein] + ADP + H(+)</text>
        <dbReference type="Rhea" id="RHEA:17989"/>
        <dbReference type="Rhea" id="RHEA-COMP:9863"/>
        <dbReference type="Rhea" id="RHEA-COMP:11604"/>
        <dbReference type="ChEBI" id="CHEBI:15378"/>
        <dbReference type="ChEBI" id="CHEBI:29999"/>
        <dbReference type="ChEBI" id="CHEBI:30616"/>
        <dbReference type="ChEBI" id="CHEBI:83421"/>
        <dbReference type="ChEBI" id="CHEBI:456216"/>
        <dbReference type="EC" id="2.7.11.1"/>
    </reaction>
</comment>
<dbReference type="PROSITE" id="PS00107">
    <property type="entry name" value="PROTEIN_KINASE_ATP"/>
    <property type="match status" value="1"/>
</dbReference>
<dbReference type="AlphaFoldDB" id="A0AAU9IT60"/>
<dbReference type="PROSITE" id="PS50011">
    <property type="entry name" value="PROTEIN_KINASE_DOM"/>
    <property type="match status" value="1"/>
</dbReference>
<dbReference type="Proteomes" id="UP001162131">
    <property type="component" value="Unassembled WGS sequence"/>
</dbReference>
<dbReference type="InterPro" id="IPR011009">
    <property type="entry name" value="Kinase-like_dom_sf"/>
</dbReference>
<dbReference type="SMART" id="SM00220">
    <property type="entry name" value="S_TKc"/>
    <property type="match status" value="1"/>
</dbReference>
<name>A0AAU9IT60_9CILI</name>
<evidence type="ECO:0000256" key="6">
    <source>
        <dbReference type="ARBA" id="ARBA00022840"/>
    </source>
</evidence>
<keyword evidence="5" id="KW-0418">Kinase</keyword>
<feature type="region of interest" description="Disordered" evidence="10">
    <location>
        <begin position="540"/>
        <end position="574"/>
    </location>
</feature>
<reference evidence="12" key="1">
    <citation type="submission" date="2021-09" db="EMBL/GenBank/DDBJ databases">
        <authorList>
            <consortium name="AG Swart"/>
            <person name="Singh M."/>
            <person name="Singh A."/>
            <person name="Seah K."/>
            <person name="Emmerich C."/>
        </authorList>
    </citation>
    <scope>NUCLEOTIDE SEQUENCE</scope>
    <source>
        <strain evidence="12">ATCC30299</strain>
    </source>
</reference>
<sequence length="595" mass="69431">MELNEEIEPNYEQDSSSTILNDEEEEAEDYRPGGYHPVSIGDLFLNRYIIIQKLGWGHFSTVWLCKDTKFNTFVAMKIQKSAQNYTEAAYDEIDILMKVSGSYKDPIWIESMAKYEPNSQEPCYVVQLLNSFTHKGPHGKHVCMVFEILGVNLLEIIKVYKYKGVPMHICRRISRQVLIGLDYLHRICGLIHTDLKPENVLVQLTQAQINEILVKGQLFNKISYSKALETPESEITPQIFFSLEEQQEIEKRNKLKEKRKKYRQRKKEKAKLMKTQGNTDESNVVEPKKKRKRNRKKKNLESEIEINMESKNESTKSSINEDKNEIEEGVCEDINIKIADLGNACWVHKHYSTEIQTRQYRSPEVILGINYNTTADLWSFACMLFELLTGDFLFDPRSGSDFEKDDDHLAQMIETLGLIPKDWALSGSEGKKFFDKSGRLKGIYSLKIWLLKDVLIQKYRFIPEEAEDLASFLLPMLRFRPEERASAQECLAHPWLNKEKRDEIHLSDEEYDKLMNELEEKRLAVIERIEAGEYVSSPDVPRELSAIDADSEDNDSEIDSWSEEEPENEIFKENEEYHNRMIMMKREALGIRCKD</sequence>
<evidence type="ECO:0000256" key="9">
    <source>
        <dbReference type="PROSITE-ProRule" id="PRU10141"/>
    </source>
</evidence>
<evidence type="ECO:0000259" key="11">
    <source>
        <dbReference type="PROSITE" id="PS50011"/>
    </source>
</evidence>
<dbReference type="InterPro" id="IPR008271">
    <property type="entry name" value="Ser/Thr_kinase_AS"/>
</dbReference>
<evidence type="ECO:0000313" key="12">
    <source>
        <dbReference type="EMBL" id="CAG9315359.1"/>
    </source>
</evidence>
<dbReference type="GO" id="GO:0050684">
    <property type="term" value="P:regulation of mRNA processing"/>
    <property type="evidence" value="ECO:0007669"/>
    <property type="project" value="TreeGrafter"/>
</dbReference>
<evidence type="ECO:0000256" key="1">
    <source>
        <dbReference type="ARBA" id="ARBA00012513"/>
    </source>
</evidence>
<dbReference type="InterPro" id="IPR051334">
    <property type="entry name" value="SRPK"/>
</dbReference>
<dbReference type="PROSITE" id="PS00108">
    <property type="entry name" value="PROTEIN_KINASE_ST"/>
    <property type="match status" value="1"/>
</dbReference>
<dbReference type="SUPFAM" id="SSF56112">
    <property type="entry name" value="Protein kinase-like (PK-like)"/>
    <property type="match status" value="1"/>
</dbReference>
<feature type="region of interest" description="Disordered" evidence="10">
    <location>
        <begin position="252"/>
        <end position="321"/>
    </location>
</feature>
<comment type="caution">
    <text evidence="12">The sequence shown here is derived from an EMBL/GenBank/DDBJ whole genome shotgun (WGS) entry which is preliminary data.</text>
</comment>
<dbReference type="Pfam" id="PF00069">
    <property type="entry name" value="Pkinase"/>
    <property type="match status" value="2"/>
</dbReference>
<dbReference type="PANTHER" id="PTHR47634">
    <property type="entry name" value="PROTEIN KINASE DOMAIN-CONTAINING PROTEIN-RELATED"/>
    <property type="match status" value="1"/>
</dbReference>
<keyword evidence="4 9" id="KW-0547">Nucleotide-binding</keyword>
<dbReference type="PANTHER" id="PTHR47634:SF9">
    <property type="entry name" value="PROTEIN KINASE DOMAIN-CONTAINING PROTEIN-RELATED"/>
    <property type="match status" value="1"/>
</dbReference>
<proteinExistence type="predicted"/>
<accession>A0AAU9IT60</accession>
<evidence type="ECO:0000256" key="10">
    <source>
        <dbReference type="SAM" id="MobiDB-lite"/>
    </source>
</evidence>
<gene>
    <name evidence="12" type="ORF">BSTOLATCC_MIC13132</name>
</gene>
<keyword evidence="3" id="KW-0808">Transferase</keyword>
<feature type="binding site" evidence="9">
    <location>
        <position position="77"/>
    </location>
    <ligand>
        <name>ATP</name>
        <dbReference type="ChEBI" id="CHEBI:30616"/>
    </ligand>
</feature>
<dbReference type="GO" id="GO:0000245">
    <property type="term" value="P:spliceosomal complex assembly"/>
    <property type="evidence" value="ECO:0007669"/>
    <property type="project" value="TreeGrafter"/>
</dbReference>
<comment type="catalytic activity">
    <reaction evidence="7">
        <text>L-threonyl-[protein] + ATP = O-phospho-L-threonyl-[protein] + ADP + H(+)</text>
        <dbReference type="Rhea" id="RHEA:46608"/>
        <dbReference type="Rhea" id="RHEA-COMP:11060"/>
        <dbReference type="Rhea" id="RHEA-COMP:11605"/>
        <dbReference type="ChEBI" id="CHEBI:15378"/>
        <dbReference type="ChEBI" id="CHEBI:30013"/>
        <dbReference type="ChEBI" id="CHEBI:30616"/>
        <dbReference type="ChEBI" id="CHEBI:61977"/>
        <dbReference type="ChEBI" id="CHEBI:456216"/>
        <dbReference type="EC" id="2.7.11.1"/>
    </reaction>
</comment>
<keyword evidence="6 9" id="KW-0067">ATP-binding</keyword>